<dbReference type="InterPro" id="IPR036291">
    <property type="entry name" value="NAD(P)-bd_dom_sf"/>
</dbReference>
<dbReference type="STRING" id="572480.Arnit_2085"/>
<dbReference type="RefSeq" id="WP_013135884.1">
    <property type="nucleotide sequence ID" value="NC_014166.1"/>
</dbReference>
<dbReference type="OrthoDB" id="5354363at2"/>
<organism evidence="4 5">
    <name type="scientific">Arcobacter nitrofigilis (strain ATCC 33309 / DSM 7299 / CCUG 15893 / LMG 7604 / NCTC 12251 / CI)</name>
    <name type="common">Campylobacter nitrofigilis</name>
    <dbReference type="NCBI Taxonomy" id="572480"/>
    <lineage>
        <taxon>Bacteria</taxon>
        <taxon>Pseudomonadati</taxon>
        <taxon>Campylobacterota</taxon>
        <taxon>Epsilonproteobacteria</taxon>
        <taxon>Campylobacterales</taxon>
        <taxon>Arcobacteraceae</taxon>
        <taxon>Arcobacter</taxon>
    </lineage>
</organism>
<dbReference type="CDD" id="cd05374">
    <property type="entry name" value="17beta-HSD-like_SDR_c"/>
    <property type="match status" value="1"/>
</dbReference>
<evidence type="ECO:0000313" key="5">
    <source>
        <dbReference type="Proteomes" id="UP000000939"/>
    </source>
</evidence>
<dbReference type="PROSITE" id="PS00061">
    <property type="entry name" value="ADH_SHORT"/>
    <property type="match status" value="1"/>
</dbReference>
<dbReference type="Pfam" id="PF00106">
    <property type="entry name" value="adh_short"/>
    <property type="match status" value="1"/>
</dbReference>
<dbReference type="PANTHER" id="PTHR43976:SF16">
    <property type="entry name" value="SHORT-CHAIN DEHYDROGENASE_REDUCTASE FAMILY PROTEIN"/>
    <property type="match status" value="1"/>
</dbReference>
<dbReference type="PANTHER" id="PTHR43976">
    <property type="entry name" value="SHORT CHAIN DEHYDROGENASE"/>
    <property type="match status" value="1"/>
</dbReference>
<keyword evidence="2" id="KW-0560">Oxidoreductase</keyword>
<reference evidence="4 5" key="1">
    <citation type="journal article" date="2010" name="Stand. Genomic Sci.">
        <title>Complete genome sequence of Arcobacter nitrofigilis type strain (CI).</title>
        <authorList>
            <person name="Pati A."/>
            <person name="Gronow S."/>
            <person name="Lapidus A."/>
            <person name="Copeland A."/>
            <person name="Glavina Del Rio T."/>
            <person name="Nolan M."/>
            <person name="Lucas S."/>
            <person name="Tice H."/>
            <person name="Cheng J.F."/>
            <person name="Han C."/>
            <person name="Chertkov O."/>
            <person name="Bruce D."/>
            <person name="Tapia R."/>
            <person name="Goodwin L."/>
            <person name="Pitluck S."/>
            <person name="Liolios K."/>
            <person name="Ivanova N."/>
            <person name="Mavromatis K."/>
            <person name="Chen A."/>
            <person name="Palaniappan K."/>
            <person name="Land M."/>
            <person name="Hauser L."/>
            <person name="Chang Y.J."/>
            <person name="Jeffries C.D."/>
            <person name="Detter J.C."/>
            <person name="Rohde M."/>
            <person name="Goker M."/>
            <person name="Bristow J."/>
            <person name="Eisen J.A."/>
            <person name="Markowitz V."/>
            <person name="Hugenholtz P."/>
            <person name="Klenk H.P."/>
            <person name="Kyrpides N.C."/>
        </authorList>
    </citation>
    <scope>NUCLEOTIDE SEQUENCE [LARGE SCALE GENOMIC DNA]</scope>
    <source>
        <strain evidence="5">ATCC 33309 / DSM 7299 / CCUG 15893 / LMG 7604 / NCTC 12251 / CI</strain>
    </source>
</reference>
<evidence type="ECO:0000256" key="3">
    <source>
        <dbReference type="RuleBase" id="RU000363"/>
    </source>
</evidence>
<dbReference type="PRINTS" id="PR00080">
    <property type="entry name" value="SDRFAMILY"/>
</dbReference>
<dbReference type="Proteomes" id="UP000000939">
    <property type="component" value="Chromosome"/>
</dbReference>
<proteinExistence type="inferred from homology"/>
<evidence type="ECO:0000313" key="4">
    <source>
        <dbReference type="EMBL" id="ADG93739.1"/>
    </source>
</evidence>
<evidence type="ECO:0000256" key="2">
    <source>
        <dbReference type="ARBA" id="ARBA00023002"/>
    </source>
</evidence>
<protein>
    <submittedName>
        <fullName evidence="4">Short-chain dehydrogenase/reductase SDR</fullName>
    </submittedName>
</protein>
<dbReference type="PRINTS" id="PR00081">
    <property type="entry name" value="GDHRDH"/>
</dbReference>
<keyword evidence="5" id="KW-1185">Reference proteome</keyword>
<dbReference type="InterPro" id="IPR020904">
    <property type="entry name" value="Sc_DH/Rdtase_CS"/>
</dbReference>
<dbReference type="HOGENOM" id="CLU_010194_2_9_7"/>
<accession>D5V0C7</accession>
<comment type="similarity">
    <text evidence="1 3">Belongs to the short-chain dehydrogenases/reductases (SDR) family.</text>
</comment>
<name>D5V0C7_ARCNC</name>
<dbReference type="SUPFAM" id="SSF51735">
    <property type="entry name" value="NAD(P)-binding Rossmann-fold domains"/>
    <property type="match status" value="1"/>
</dbReference>
<dbReference type="eggNOG" id="COG1028">
    <property type="taxonomic scope" value="Bacteria"/>
</dbReference>
<sequence length="273" mass="30818">MANILITGCSSGIGLETAKLLKNNGYKVYATARKKEDVLMLQELDFIAYKLDVTNQAEIAEVLEKILKLDKNLDAVFNNAGYGQPGALEDVSTEVLKEQFETNFFGLHEVTLQVMRIFRNQGYGKIIQHSSVLGIISLKFRGAYNASKYAIEGIADTLRQEVINDNIFVSTINTGPVTSKFRENSLKKFNEHINIKDSFHRKTYEKELKTRLENKDDGGLFNLPPSSVAKVVLKIMKSKNPKPRYYVTKATYILGFAKRILSTKLLDKLLNKI</sequence>
<dbReference type="AlphaFoldDB" id="D5V0C7"/>
<dbReference type="InterPro" id="IPR051911">
    <property type="entry name" value="SDR_oxidoreductase"/>
</dbReference>
<dbReference type="EMBL" id="CP001999">
    <property type="protein sequence ID" value="ADG93739.1"/>
    <property type="molecule type" value="Genomic_DNA"/>
</dbReference>
<dbReference type="InterPro" id="IPR002347">
    <property type="entry name" value="SDR_fam"/>
</dbReference>
<dbReference type="KEGG" id="ant:Arnit_2085"/>
<dbReference type="Gene3D" id="3.40.50.720">
    <property type="entry name" value="NAD(P)-binding Rossmann-like Domain"/>
    <property type="match status" value="1"/>
</dbReference>
<dbReference type="GO" id="GO:0016491">
    <property type="term" value="F:oxidoreductase activity"/>
    <property type="evidence" value="ECO:0007669"/>
    <property type="project" value="UniProtKB-KW"/>
</dbReference>
<evidence type="ECO:0000256" key="1">
    <source>
        <dbReference type="ARBA" id="ARBA00006484"/>
    </source>
</evidence>
<gene>
    <name evidence="4" type="ordered locus">Arnit_2085</name>
</gene>